<name>G3GXH3_CRIGR</name>
<dbReference type="InParanoid" id="G3GXH3"/>
<organism evidence="2 3">
    <name type="scientific">Cricetulus griseus</name>
    <name type="common">Chinese hamster</name>
    <name type="synonym">Cricetulus barabensis griseus</name>
    <dbReference type="NCBI Taxonomy" id="10029"/>
    <lineage>
        <taxon>Eukaryota</taxon>
        <taxon>Metazoa</taxon>
        <taxon>Chordata</taxon>
        <taxon>Craniata</taxon>
        <taxon>Vertebrata</taxon>
        <taxon>Euteleostomi</taxon>
        <taxon>Mammalia</taxon>
        <taxon>Eutheria</taxon>
        <taxon>Euarchontoglires</taxon>
        <taxon>Glires</taxon>
        <taxon>Rodentia</taxon>
        <taxon>Myomorpha</taxon>
        <taxon>Muroidea</taxon>
        <taxon>Cricetidae</taxon>
        <taxon>Cricetinae</taxon>
        <taxon>Cricetulus</taxon>
    </lineage>
</organism>
<gene>
    <name evidence="2" type="ORF">I79_002463</name>
</gene>
<sequence>MVVVQAFSPSTQEAEAQRALRIRGQPGLHNEFQDSQSYREKPCLKTLKKSPSKEK</sequence>
<protein>
    <submittedName>
        <fullName evidence="2">Uncharacterized protein</fullName>
    </submittedName>
</protein>
<reference evidence="3" key="1">
    <citation type="journal article" date="2011" name="Nat. Biotechnol.">
        <title>The genomic sequence of the Chinese hamster ovary (CHO)-K1 cell line.</title>
        <authorList>
            <person name="Xu X."/>
            <person name="Nagarajan H."/>
            <person name="Lewis N.E."/>
            <person name="Pan S."/>
            <person name="Cai Z."/>
            <person name="Liu X."/>
            <person name="Chen W."/>
            <person name="Xie M."/>
            <person name="Wang W."/>
            <person name="Hammond S."/>
            <person name="Andersen M.R."/>
            <person name="Neff N."/>
            <person name="Passarelli B."/>
            <person name="Koh W."/>
            <person name="Fan H.C."/>
            <person name="Wang J."/>
            <person name="Gui Y."/>
            <person name="Lee K.H."/>
            <person name="Betenbaugh M.J."/>
            <person name="Quake S.R."/>
            <person name="Famili I."/>
            <person name="Palsson B.O."/>
            <person name="Wang J."/>
        </authorList>
    </citation>
    <scope>NUCLEOTIDE SEQUENCE [LARGE SCALE GENOMIC DNA]</scope>
    <source>
        <strain evidence="3">CHO K1 cell line</strain>
    </source>
</reference>
<evidence type="ECO:0000313" key="3">
    <source>
        <dbReference type="Proteomes" id="UP000001075"/>
    </source>
</evidence>
<dbReference type="EMBL" id="JH000059">
    <property type="protein sequence ID" value="EGV95710.1"/>
    <property type="molecule type" value="Genomic_DNA"/>
</dbReference>
<proteinExistence type="predicted"/>
<dbReference type="Proteomes" id="UP000001075">
    <property type="component" value="Unassembled WGS sequence"/>
</dbReference>
<feature type="region of interest" description="Disordered" evidence="1">
    <location>
        <begin position="23"/>
        <end position="55"/>
    </location>
</feature>
<evidence type="ECO:0000256" key="1">
    <source>
        <dbReference type="SAM" id="MobiDB-lite"/>
    </source>
</evidence>
<accession>G3GXH3</accession>
<dbReference type="AlphaFoldDB" id="G3GXH3"/>
<evidence type="ECO:0000313" key="2">
    <source>
        <dbReference type="EMBL" id="EGV95710.1"/>
    </source>
</evidence>
<feature type="compositionally biased region" description="Basic residues" evidence="1">
    <location>
        <begin position="46"/>
        <end position="55"/>
    </location>
</feature>